<dbReference type="Gene3D" id="1.10.3130.20">
    <property type="entry name" value="Phycobilisome linker domain"/>
    <property type="match status" value="1"/>
</dbReference>
<comment type="caution">
    <text evidence="4">The sequence shown here is derived from an EMBL/GenBank/DDBJ whole genome shotgun (WGS) entry which is preliminary data.</text>
</comment>
<evidence type="ECO:0000259" key="2">
    <source>
        <dbReference type="Pfam" id="PF00534"/>
    </source>
</evidence>
<dbReference type="GO" id="GO:0009103">
    <property type="term" value="P:lipopolysaccharide biosynthetic process"/>
    <property type="evidence" value="ECO:0007669"/>
    <property type="project" value="TreeGrafter"/>
</dbReference>
<name>A0A1T2XK11_9BACL</name>
<dbReference type="OrthoDB" id="9797829at2"/>
<reference evidence="4 5" key="1">
    <citation type="submission" date="2017-01" db="EMBL/GenBank/DDBJ databases">
        <title>Genome analysis of Paenibacillus selenitrireducens ES3-24.</title>
        <authorList>
            <person name="Xu D."/>
            <person name="Yao R."/>
            <person name="Zheng S."/>
        </authorList>
    </citation>
    <scope>NUCLEOTIDE SEQUENCE [LARGE SCALE GENOMIC DNA]</scope>
    <source>
        <strain evidence="4 5">ES3-24</strain>
    </source>
</reference>
<dbReference type="EMBL" id="MSZX01000002">
    <property type="protein sequence ID" value="OPA80201.1"/>
    <property type="molecule type" value="Genomic_DNA"/>
</dbReference>
<dbReference type="Proteomes" id="UP000190188">
    <property type="component" value="Unassembled WGS sequence"/>
</dbReference>
<accession>A0A1T2XK11</accession>
<gene>
    <name evidence="4" type="ORF">BVG16_05515</name>
</gene>
<proteinExistence type="predicted"/>
<dbReference type="Pfam" id="PF13946">
    <property type="entry name" value="DUF4214"/>
    <property type="match status" value="2"/>
</dbReference>
<evidence type="ECO:0000313" key="5">
    <source>
        <dbReference type="Proteomes" id="UP000190188"/>
    </source>
</evidence>
<feature type="domain" description="Glycosyl transferase family 1" evidence="2">
    <location>
        <begin position="370"/>
        <end position="519"/>
    </location>
</feature>
<dbReference type="RefSeq" id="WP_078497549.1">
    <property type="nucleotide sequence ID" value="NZ_MSZX01000002.1"/>
</dbReference>
<organism evidence="4 5">
    <name type="scientific">Paenibacillus selenitireducens</name>
    <dbReference type="NCBI Taxonomy" id="1324314"/>
    <lineage>
        <taxon>Bacteria</taxon>
        <taxon>Bacillati</taxon>
        <taxon>Bacillota</taxon>
        <taxon>Bacilli</taxon>
        <taxon>Bacillales</taxon>
        <taxon>Paenibacillaceae</taxon>
        <taxon>Paenibacillus</taxon>
    </lineage>
</organism>
<evidence type="ECO:0008006" key="6">
    <source>
        <dbReference type="Google" id="ProtNLM"/>
    </source>
</evidence>
<dbReference type="InterPro" id="IPR038255">
    <property type="entry name" value="PBS_linker_sf"/>
</dbReference>
<dbReference type="PANTHER" id="PTHR46401">
    <property type="entry name" value="GLYCOSYLTRANSFERASE WBBK-RELATED"/>
    <property type="match status" value="1"/>
</dbReference>
<dbReference type="Gene3D" id="3.40.50.2000">
    <property type="entry name" value="Glycogen Phosphorylase B"/>
    <property type="match status" value="2"/>
</dbReference>
<dbReference type="AlphaFoldDB" id="A0A1T2XK11"/>
<dbReference type="SUPFAM" id="SSF53756">
    <property type="entry name" value="UDP-Glycosyltransferase/glycogen phosphorylase"/>
    <property type="match status" value="1"/>
</dbReference>
<evidence type="ECO:0000256" key="1">
    <source>
        <dbReference type="ARBA" id="ARBA00022679"/>
    </source>
</evidence>
<dbReference type="PANTHER" id="PTHR46401:SF2">
    <property type="entry name" value="GLYCOSYLTRANSFERASE WBBK-RELATED"/>
    <property type="match status" value="1"/>
</dbReference>
<feature type="domain" description="DUF4214" evidence="3">
    <location>
        <begin position="21"/>
        <end position="68"/>
    </location>
</feature>
<dbReference type="InterPro" id="IPR025282">
    <property type="entry name" value="DUF4214"/>
</dbReference>
<dbReference type="InterPro" id="IPR001296">
    <property type="entry name" value="Glyco_trans_1"/>
</dbReference>
<feature type="domain" description="DUF4214" evidence="3">
    <location>
        <begin position="96"/>
        <end position="147"/>
    </location>
</feature>
<evidence type="ECO:0000313" key="4">
    <source>
        <dbReference type="EMBL" id="OPA80201.1"/>
    </source>
</evidence>
<protein>
    <recommendedName>
        <fullName evidence="6">Glycosyl transferase family 1 domain-containing protein</fullName>
    </recommendedName>
</protein>
<dbReference type="STRING" id="1324314.BVG16_05515"/>
<keyword evidence="1" id="KW-0808">Transferase</keyword>
<dbReference type="GO" id="GO:0016757">
    <property type="term" value="F:glycosyltransferase activity"/>
    <property type="evidence" value="ECO:0007669"/>
    <property type="project" value="InterPro"/>
</dbReference>
<evidence type="ECO:0000259" key="3">
    <source>
        <dbReference type="Pfam" id="PF13946"/>
    </source>
</evidence>
<sequence>MVNRDRIVQILYRLVRLEGVEFISELYRQLLNREPDLPGLQHHVSLLSRHTSKISIINSFLQSDEAESTYKQMQYNPLDYNRSTIARMISQFYLASHLHFVHALYNELLGRNPEQGGIDIHVQCLLQGVNRQKLLTHILLSEECQRLLHAEQAPIFLDMGVPQSGSHTSKRIGVFVAFAQPLDLDGEGIGRFLARLVHGLLLQDSKTTIYVVTTAENYAGFERLFGTEFIHFPGRLNLLKSNSMDWINQHVPADVWIVPSVSLELAMYLHKPFIFCLHDLVYLHFPELYYGKIPDFTNRVNRFAYPLADKAAAVVFNSHYVRTADGIGFLGLPAEKTHVIRLAAPVEEYASFGIDDEVTFRHKYNLFGHYIVFPSIIRLHKNHCRLIEAFIKFRQTADGHISKLQLVLTDNYQTSLLNKEITDVLNRCHDLEIRNSIHFMGRMPSADLPSFYRYATGTIVPTLFEGSCPFPILESLAVDTPVAASRIEVTKEVLHDLDAFIPFDPHSVDEMAFSIQLLFIHNRNLLARQKSTLSPAHYRSWSDVAQEYYNLMQQVAR</sequence>
<keyword evidence="5" id="KW-1185">Reference proteome</keyword>
<dbReference type="Pfam" id="PF00534">
    <property type="entry name" value="Glycos_transf_1"/>
    <property type="match status" value="1"/>
</dbReference>